<dbReference type="GO" id="GO:0035658">
    <property type="term" value="C:Mon1-Ccz1 complex"/>
    <property type="evidence" value="ECO:0007669"/>
    <property type="project" value="InterPro"/>
</dbReference>
<dbReference type="Pfam" id="PF19031">
    <property type="entry name" value="Intu_longin_1"/>
    <property type="match status" value="1"/>
</dbReference>
<evidence type="ECO:0000313" key="5">
    <source>
        <dbReference type="Proteomes" id="UP001197093"/>
    </source>
</evidence>
<evidence type="ECO:0000256" key="1">
    <source>
        <dbReference type="ARBA" id="ARBA00005352"/>
    </source>
</evidence>
<feature type="region of interest" description="Disordered" evidence="2">
    <location>
        <begin position="589"/>
        <end position="608"/>
    </location>
</feature>
<reference evidence="4" key="1">
    <citation type="submission" date="2023-02" db="EMBL/GenBank/DDBJ databases">
        <authorList>
            <person name="Palmer J.M."/>
        </authorList>
    </citation>
    <scope>NUCLEOTIDE SEQUENCE</scope>
    <source>
        <strain evidence="4">FW57</strain>
    </source>
</reference>
<dbReference type="InterPro" id="IPR043987">
    <property type="entry name" value="CCZ1/INTU/HSP4_longin_1"/>
</dbReference>
<keyword evidence="5" id="KW-1185">Reference proteome</keyword>
<feature type="region of interest" description="Disordered" evidence="2">
    <location>
        <begin position="347"/>
        <end position="422"/>
    </location>
</feature>
<dbReference type="AlphaFoldDB" id="A0AAD4HXY3"/>
<feature type="region of interest" description="Disordered" evidence="2">
    <location>
        <begin position="42"/>
        <end position="69"/>
    </location>
</feature>
<proteinExistence type="inferred from homology"/>
<dbReference type="EMBL" id="JAHCVI010000002">
    <property type="protein sequence ID" value="KAG7288497.1"/>
    <property type="molecule type" value="Genomic_DNA"/>
</dbReference>
<dbReference type="Proteomes" id="UP001197093">
    <property type="component" value="Unassembled WGS sequence"/>
</dbReference>
<feature type="compositionally biased region" description="Polar residues" evidence="2">
    <location>
        <begin position="390"/>
        <end position="407"/>
    </location>
</feature>
<evidence type="ECO:0000256" key="2">
    <source>
        <dbReference type="SAM" id="MobiDB-lite"/>
    </source>
</evidence>
<evidence type="ECO:0000259" key="3">
    <source>
        <dbReference type="Pfam" id="PF19031"/>
    </source>
</evidence>
<protein>
    <recommendedName>
        <fullName evidence="3">CCZ1/INTU/HSP4 first Longin domain-containing protein</fullName>
    </recommendedName>
</protein>
<comment type="caution">
    <text evidence="4">The sequence shown here is derived from an EMBL/GenBank/DDBJ whole genome shotgun (WGS) entry which is preliminary data.</text>
</comment>
<dbReference type="PANTHER" id="PTHR13056">
    <property type="entry name" value="VACUOLAR FUSION PROTEIN CCZ1 HOMOLOG-RELATED"/>
    <property type="match status" value="1"/>
</dbReference>
<name>A0AAD4HXY3_9PEZI</name>
<dbReference type="PANTHER" id="PTHR13056:SF0">
    <property type="entry name" value="VACUOLAR FUSION PROTEIN CCZ1 HOMOLOG-RELATED"/>
    <property type="match status" value="1"/>
</dbReference>
<feature type="compositionally biased region" description="Basic and acidic residues" evidence="2">
    <location>
        <begin position="377"/>
        <end position="389"/>
    </location>
</feature>
<feature type="region of interest" description="Disordered" evidence="2">
    <location>
        <begin position="705"/>
        <end position="754"/>
    </location>
</feature>
<dbReference type="GO" id="GO:0016192">
    <property type="term" value="P:vesicle-mediated transport"/>
    <property type="evidence" value="ECO:0007669"/>
    <property type="project" value="InterPro"/>
</dbReference>
<feature type="compositionally biased region" description="Acidic residues" evidence="2">
    <location>
        <begin position="719"/>
        <end position="728"/>
    </location>
</feature>
<feature type="compositionally biased region" description="Gly residues" evidence="2">
    <location>
        <begin position="597"/>
        <end position="607"/>
    </location>
</feature>
<accession>A0AAD4HXY3</accession>
<gene>
    <name evidence="4" type="ORF">NEMBOFW57_004850</name>
</gene>
<feature type="compositionally biased region" description="Low complexity" evidence="2">
    <location>
        <begin position="736"/>
        <end position="750"/>
    </location>
</feature>
<feature type="compositionally biased region" description="Basic and acidic residues" evidence="2">
    <location>
        <begin position="55"/>
        <end position="69"/>
    </location>
</feature>
<feature type="domain" description="CCZ1/INTU/HSP4 first Longin" evidence="3">
    <location>
        <begin position="16"/>
        <end position="123"/>
    </location>
</feature>
<feature type="region of interest" description="Disordered" evidence="2">
    <location>
        <begin position="516"/>
        <end position="535"/>
    </location>
</feature>
<comment type="similarity">
    <text evidence="1">Belongs to the CCZ1 family.</text>
</comment>
<organism evidence="4 5">
    <name type="scientific">Staphylotrichum longicolle</name>
    <dbReference type="NCBI Taxonomy" id="669026"/>
    <lineage>
        <taxon>Eukaryota</taxon>
        <taxon>Fungi</taxon>
        <taxon>Dikarya</taxon>
        <taxon>Ascomycota</taxon>
        <taxon>Pezizomycotina</taxon>
        <taxon>Sordariomycetes</taxon>
        <taxon>Sordariomycetidae</taxon>
        <taxon>Sordariales</taxon>
        <taxon>Chaetomiaceae</taxon>
        <taxon>Staphylotrichum</taxon>
    </lineage>
</organism>
<dbReference type="InterPro" id="IPR013176">
    <property type="entry name" value="Ccz1"/>
</dbReference>
<evidence type="ECO:0000313" key="4">
    <source>
        <dbReference type="EMBL" id="KAG7288497.1"/>
    </source>
</evidence>
<sequence>MANTLASGIVPAQLGFLAIYNPGLGTTDDTLDDQIVYYASATTQSGPRRRRHRAAKDGRPTDAVSREERNERLRQIGLAQGMVEFAKSFSEGKAVDSIDTERSRVVLHELEPGWWILASVDLTLSFGLSIRWEHLSSIPTPSQRNATCTIPIPTPTPAFEYSSREVKPAVLLLQDLLRAHSLFLLHHGPSLSTLFAAAARSEFTTLLARYWDLFLSTWNVLLHGNPARSVFGGINVAACGELGIGVGEEERGSGEREVLEGLVDRVDGLVDLVVGRFGREELAEAGKGKGKSAAREEEGWLGLGNEVGDEDGAVFLGVGALSRRSLRAVTGWMEDVYTWGESAYGVVDSSAGAGPRTKRRRQAGKKPGASPSSPAGDGKREQVKGKSDPTESQTCVETQAQDQNAQPESAAKVVPAEGEAAGGGMDKMFSYLKLGYGTYWSLGTSSPAANSNADNNRTIQEAESAESAAARQRLNAQRDGCFLLGLGEQPAAAEQPDSPSHTPSIKPRTVTVELETQAGEGRAPGMVTPSQGRSKRTTADLRPIVYVQRPFIYILLFLPTTTSPPWEPLSHSLETQLKPLHKPLLTSTAYRPEKPSLGGGGGVGEGRGTPSDIYDLVFDPHTLTLHSTIPNIPDPVLLADAAPGGGVLAPPRPQIWTRVEALSTHSQILNTVAGTRADSAALERTCKTGRGWWVVWNRVLDQTASASTVPPSQEGVVEAAEEEEEEEGGVSGDPDAAGMEQEEAATTAAGDGDGRGGFVAAVGKEIFLVRRASDHSGGSGGGVGFGAGVRGVSASYVGGGGSSGSGGAVGGGWADGASRLAQGIGVDTRRYVEGLLSLNR</sequence>